<evidence type="ECO:0000313" key="4">
    <source>
        <dbReference type="Proteomes" id="UP000234275"/>
    </source>
</evidence>
<dbReference type="Pfam" id="PF13622">
    <property type="entry name" value="4HBT_3"/>
    <property type="match status" value="1"/>
</dbReference>
<keyword evidence="4" id="KW-1185">Reference proteome</keyword>
<accession>A0A2I2GN24</accession>
<dbReference type="InterPro" id="IPR029069">
    <property type="entry name" value="HotDog_dom_sf"/>
</dbReference>
<comment type="caution">
    <text evidence="3">The sequence shown here is derived from an EMBL/GenBank/DDBJ whole genome shotgun (WGS) entry which is preliminary data.</text>
</comment>
<evidence type="ECO:0008006" key="5">
    <source>
        <dbReference type="Google" id="ProtNLM"/>
    </source>
</evidence>
<dbReference type="Gene3D" id="2.40.160.210">
    <property type="entry name" value="Acyl-CoA thioesterase, double hotdog domain"/>
    <property type="match status" value="1"/>
</dbReference>
<dbReference type="SUPFAM" id="SSF54637">
    <property type="entry name" value="Thioesterase/thiol ester dehydrase-isomerase"/>
    <property type="match status" value="2"/>
</dbReference>
<reference evidence="3 4" key="1">
    <citation type="submission" date="2016-12" db="EMBL/GenBank/DDBJ databases">
        <title>The genomes of Aspergillus section Nigri reveals drivers in fungal speciation.</title>
        <authorList>
            <consortium name="DOE Joint Genome Institute"/>
            <person name="Vesth T.C."/>
            <person name="Nybo J."/>
            <person name="Theobald S."/>
            <person name="Brandl J."/>
            <person name="Frisvad J.C."/>
            <person name="Nielsen K.F."/>
            <person name="Lyhne E.K."/>
            <person name="Kogle M.E."/>
            <person name="Kuo A."/>
            <person name="Riley R."/>
            <person name="Clum A."/>
            <person name="Nolan M."/>
            <person name="Lipzen A."/>
            <person name="Salamov A."/>
            <person name="Henrissat B."/>
            <person name="Wiebenga A."/>
            <person name="De Vries R.P."/>
            <person name="Grigoriev I.V."/>
            <person name="Mortensen U.H."/>
            <person name="Andersen M.R."/>
            <person name="Baker S.E."/>
        </authorList>
    </citation>
    <scope>NUCLEOTIDE SEQUENCE [LARGE SCALE GENOMIC DNA]</scope>
    <source>
        <strain evidence="3 4">IBT 23096</strain>
    </source>
</reference>
<dbReference type="PANTHER" id="PTHR38110:SF3">
    <property type="entry name" value="THIOESTERASE-LIKE SUPERFAMILY-DOMAIN-CONTAINING PROTEIN"/>
    <property type="match status" value="1"/>
</dbReference>
<dbReference type="InterPro" id="IPR052389">
    <property type="entry name" value="Sec_Metab_Biosynth-Assoc"/>
</dbReference>
<dbReference type="EMBL" id="MSFO01000001">
    <property type="protein sequence ID" value="PLB54291.1"/>
    <property type="molecule type" value="Genomic_DNA"/>
</dbReference>
<feature type="domain" description="Acyl-CoA thioesterase-like C-terminal" evidence="2">
    <location>
        <begin position="186"/>
        <end position="332"/>
    </location>
</feature>
<dbReference type="RefSeq" id="XP_024709593.1">
    <property type="nucleotide sequence ID" value="XM_024848150.1"/>
</dbReference>
<name>A0A2I2GN24_9EURO</name>
<dbReference type="InterPro" id="IPR049449">
    <property type="entry name" value="TesB_ACOT8-like_N"/>
</dbReference>
<evidence type="ECO:0000259" key="2">
    <source>
        <dbReference type="Pfam" id="PF20789"/>
    </source>
</evidence>
<dbReference type="VEuPathDB" id="FungiDB:P170DRAFT_431920"/>
<dbReference type="InterPro" id="IPR049450">
    <property type="entry name" value="ACOT8-like_C"/>
</dbReference>
<feature type="domain" description="Acyl-CoA thioesterase-like N-terminal HotDog" evidence="1">
    <location>
        <begin position="40"/>
        <end position="119"/>
    </location>
</feature>
<dbReference type="OrthoDB" id="2532955at2759"/>
<dbReference type="Pfam" id="PF20789">
    <property type="entry name" value="4HBT_3C"/>
    <property type="match status" value="1"/>
</dbReference>
<dbReference type="AlphaFoldDB" id="A0A2I2GN24"/>
<evidence type="ECO:0000313" key="3">
    <source>
        <dbReference type="EMBL" id="PLB54291.1"/>
    </source>
</evidence>
<protein>
    <recommendedName>
        <fullName evidence="5">Thioesterase family protein</fullName>
    </recommendedName>
</protein>
<proteinExistence type="predicted"/>
<gene>
    <name evidence="3" type="ORF">P170DRAFT_431920</name>
</gene>
<dbReference type="InterPro" id="IPR042171">
    <property type="entry name" value="Acyl-CoA_hotdog"/>
</dbReference>
<sequence length="345" mass="37528">MPASPVNNINNNGNSDKPTWEEAIRVTPLGSHRYSAVLQNEWCIGTVPHGGYTTAVLYRLATTHFAHSHASRYNAPATPISIQLTFLRRTSAGPAVLSVQDMKLGARTSTIHVTLSQPRETKEGEDGNLEAKVTGYITVSPATAEVGLSANTGWHLSPAALPGSGANGRVNLTALGRTGRDGGWMRLAAPFPKFRRATQQVELYGPDPALGRRQVVDQWARFRPNGNDEARWTNEAAVFLTDMFPMALDGLDKMASAALKEQAPSAEQSASHWYPTVTLNIDLKKRLPPQGVEWLYSRVHTKTVRDGRTDIDVVLLDEQGEVVALSTQVGLVLSASRNVGQRSKM</sequence>
<organism evidence="3 4">
    <name type="scientific">Aspergillus steynii IBT 23096</name>
    <dbReference type="NCBI Taxonomy" id="1392250"/>
    <lineage>
        <taxon>Eukaryota</taxon>
        <taxon>Fungi</taxon>
        <taxon>Dikarya</taxon>
        <taxon>Ascomycota</taxon>
        <taxon>Pezizomycotina</taxon>
        <taxon>Eurotiomycetes</taxon>
        <taxon>Eurotiomycetidae</taxon>
        <taxon>Eurotiales</taxon>
        <taxon>Aspergillaceae</taxon>
        <taxon>Aspergillus</taxon>
        <taxon>Aspergillus subgen. Circumdati</taxon>
    </lineage>
</organism>
<dbReference type="STRING" id="1392250.A0A2I2GN24"/>
<evidence type="ECO:0000259" key="1">
    <source>
        <dbReference type="Pfam" id="PF13622"/>
    </source>
</evidence>
<dbReference type="PANTHER" id="PTHR38110">
    <property type="entry name" value="CHROMOSOME 23, WHOLE GENOME SHOTGUN SEQUENCE"/>
    <property type="match status" value="1"/>
</dbReference>
<dbReference type="GeneID" id="36555849"/>
<dbReference type="Proteomes" id="UP000234275">
    <property type="component" value="Unassembled WGS sequence"/>
</dbReference>